<dbReference type="InterPro" id="IPR006091">
    <property type="entry name" value="Acyl-CoA_Oxase/DH_mid-dom"/>
</dbReference>
<dbReference type="PANTHER" id="PTHR42803">
    <property type="entry name" value="ACYL-COA DEHYDROGENASE"/>
    <property type="match status" value="1"/>
</dbReference>
<name>A0A017T4M6_9BACT</name>
<evidence type="ECO:0000256" key="5">
    <source>
        <dbReference type="RuleBase" id="RU362125"/>
    </source>
</evidence>
<comment type="caution">
    <text evidence="10">The sequence shown here is derived from an EMBL/GenBank/DDBJ whole genome shotgun (WGS) entry which is preliminary data.</text>
</comment>
<keyword evidence="3 5" id="KW-0285">Flavoprotein</keyword>
<sequence>MQVARRPRRLTRLCGRNPLGAMPPQNPLVDDRTVDFILFDVLDVGALLALPAFQEHTVEGVKIFLGATRRLSREVLYPAYKPMDEAPPRLVDGRVVVHPVMKELYPRLVELGLLNATRPAEVGGQQLPFTVMTLASVYPMAANLGAYGYLGLTAGAARLIESFGSAALKERFMAPMYEGAWTGTMALTEPQAGSSLSDVQCRATPAGDHYLIRGSKIFISGGDHDAVENIVHLALARIDGAPPGIKGVSLFAIPRLRPEGERLVPNDVHVAGVIHKIGWRGLPSLALNYGEQGDCHGYLVGEPHRGIHYMFQMMNEARLMVGMNGVATASVAYQESLEYARNRPQGRPLRSKDPRAPQVPIVAHEDVRRMLLRQKAIVEGGLLLLGVTARYADRAEHAEGAEARQRARWLQDLLTPIAKTFPAERGFEANALAVQVLGGYGYSSEYLPESWLRDQKLNSLHEGTTGIQGLDLLGRKVPAEGGAAMMAFLEEVGATVGSALEAGVPASWCARVEQAAGELRDVTLHLLGLGQQGDAEAMLRHSADYMEMMATVVVGWLWLWMAAAAEKGLRERPEDAALFEGKRCAAQYWIEGELGRVAHWAALCRSGEDSYARMQDAWF</sequence>
<proteinExistence type="inferred from homology"/>
<dbReference type="Pfam" id="PF02771">
    <property type="entry name" value="Acyl-CoA_dh_N"/>
    <property type="match status" value="1"/>
</dbReference>
<organism evidence="10 11">
    <name type="scientific">Chondromyces apiculatus DSM 436</name>
    <dbReference type="NCBI Taxonomy" id="1192034"/>
    <lineage>
        <taxon>Bacteria</taxon>
        <taxon>Pseudomonadati</taxon>
        <taxon>Myxococcota</taxon>
        <taxon>Polyangia</taxon>
        <taxon>Polyangiales</taxon>
        <taxon>Polyangiaceae</taxon>
        <taxon>Chondromyces</taxon>
    </lineage>
</organism>
<dbReference type="Gene3D" id="1.10.540.10">
    <property type="entry name" value="Acyl-CoA dehydrogenase/oxidase, N-terminal domain"/>
    <property type="match status" value="1"/>
</dbReference>
<evidence type="ECO:0000256" key="4">
    <source>
        <dbReference type="ARBA" id="ARBA00022827"/>
    </source>
</evidence>
<keyword evidence="4 5" id="KW-0274">FAD</keyword>
<dbReference type="AlphaFoldDB" id="A0A017T4M6"/>
<evidence type="ECO:0000256" key="3">
    <source>
        <dbReference type="ARBA" id="ARBA00022630"/>
    </source>
</evidence>
<protein>
    <submittedName>
        <fullName evidence="10">Acyl-CoA dehydrogenase</fullName>
    </submittedName>
</protein>
<evidence type="ECO:0000313" key="11">
    <source>
        <dbReference type="Proteomes" id="UP000019678"/>
    </source>
</evidence>
<comment type="similarity">
    <text evidence="2 5">Belongs to the acyl-CoA dehydrogenase family.</text>
</comment>
<dbReference type="InterPro" id="IPR046373">
    <property type="entry name" value="Acyl-CoA_Oxase/DH_mid-dom_sf"/>
</dbReference>
<dbReference type="Gene3D" id="1.20.140.10">
    <property type="entry name" value="Butyryl-CoA Dehydrogenase, subunit A, domain 3"/>
    <property type="match status" value="1"/>
</dbReference>
<dbReference type="InterPro" id="IPR009075">
    <property type="entry name" value="AcylCo_DH/oxidase_C"/>
</dbReference>
<feature type="domain" description="Acyl-CoA dehydrogenase/oxidase N-terminal" evidence="8">
    <location>
        <begin position="101"/>
        <end position="179"/>
    </location>
</feature>
<dbReference type="PANTHER" id="PTHR42803:SF3">
    <property type="entry name" value="ACYL-COA DEHYDROGENASE-RELATED"/>
    <property type="match status" value="1"/>
</dbReference>
<reference evidence="10 11" key="1">
    <citation type="submission" date="2013-05" db="EMBL/GenBank/DDBJ databases">
        <title>Genome assembly of Chondromyces apiculatus DSM 436.</title>
        <authorList>
            <person name="Sharma G."/>
            <person name="Khatri I."/>
            <person name="Kaur C."/>
            <person name="Mayilraj S."/>
            <person name="Subramanian S."/>
        </authorList>
    </citation>
    <scope>NUCLEOTIDE SEQUENCE [LARGE SCALE GENOMIC DNA]</scope>
    <source>
        <strain evidence="10 11">DSM 436</strain>
    </source>
</reference>
<evidence type="ECO:0000313" key="10">
    <source>
        <dbReference type="EMBL" id="EYF04174.1"/>
    </source>
</evidence>
<dbReference type="Pfam" id="PF00441">
    <property type="entry name" value="Acyl-CoA_dh_1"/>
    <property type="match status" value="1"/>
</dbReference>
<evidence type="ECO:0000259" key="8">
    <source>
        <dbReference type="Pfam" id="PF02771"/>
    </source>
</evidence>
<dbReference type="InterPro" id="IPR037069">
    <property type="entry name" value="AcylCoA_DH/ox_N_sf"/>
</dbReference>
<dbReference type="SUPFAM" id="SSF47203">
    <property type="entry name" value="Acyl-CoA dehydrogenase C-terminal domain-like"/>
    <property type="match status" value="1"/>
</dbReference>
<dbReference type="InterPro" id="IPR013786">
    <property type="entry name" value="AcylCoA_DH/ox_N"/>
</dbReference>
<evidence type="ECO:0000259" key="7">
    <source>
        <dbReference type="Pfam" id="PF02770"/>
    </source>
</evidence>
<evidence type="ECO:0000259" key="9">
    <source>
        <dbReference type="Pfam" id="PF12806"/>
    </source>
</evidence>
<dbReference type="Pfam" id="PF12806">
    <property type="entry name" value="Acyl-CoA_dh_C"/>
    <property type="match status" value="1"/>
</dbReference>
<feature type="domain" description="Acetyl-CoA dehydrogenase-like C-terminal" evidence="9">
    <location>
        <begin position="488"/>
        <end position="614"/>
    </location>
</feature>
<feature type="domain" description="Acyl-CoA oxidase/dehydrogenase middle" evidence="7">
    <location>
        <begin position="185"/>
        <end position="284"/>
    </location>
</feature>
<dbReference type="eggNOG" id="COG1960">
    <property type="taxonomic scope" value="Bacteria"/>
</dbReference>
<accession>A0A017T4M6</accession>
<gene>
    <name evidence="10" type="ORF">CAP_4857</name>
</gene>
<dbReference type="InterPro" id="IPR052166">
    <property type="entry name" value="Diverse_Acyl-CoA_DH"/>
</dbReference>
<dbReference type="InterPro" id="IPR009100">
    <property type="entry name" value="AcylCoA_DH/oxidase_NM_dom_sf"/>
</dbReference>
<evidence type="ECO:0000256" key="2">
    <source>
        <dbReference type="ARBA" id="ARBA00009347"/>
    </source>
</evidence>
<dbReference type="Proteomes" id="UP000019678">
    <property type="component" value="Unassembled WGS sequence"/>
</dbReference>
<dbReference type="STRING" id="1192034.CAP_4857"/>
<dbReference type="InterPro" id="IPR036250">
    <property type="entry name" value="AcylCo_DH-like_C"/>
</dbReference>
<dbReference type="EMBL" id="ASRX01000038">
    <property type="protein sequence ID" value="EYF04174.1"/>
    <property type="molecule type" value="Genomic_DNA"/>
</dbReference>
<dbReference type="SUPFAM" id="SSF56645">
    <property type="entry name" value="Acyl-CoA dehydrogenase NM domain-like"/>
    <property type="match status" value="1"/>
</dbReference>
<comment type="cofactor">
    <cofactor evidence="1 5">
        <name>FAD</name>
        <dbReference type="ChEBI" id="CHEBI:57692"/>
    </cofactor>
</comment>
<keyword evidence="5" id="KW-0560">Oxidoreductase</keyword>
<keyword evidence="11" id="KW-1185">Reference proteome</keyword>
<dbReference type="Gene3D" id="2.40.110.10">
    <property type="entry name" value="Butyryl-CoA Dehydrogenase, subunit A, domain 2"/>
    <property type="match status" value="1"/>
</dbReference>
<feature type="domain" description="Acyl-CoA dehydrogenase/oxidase C-terminal" evidence="6">
    <location>
        <begin position="305"/>
        <end position="470"/>
    </location>
</feature>
<evidence type="ECO:0000259" key="6">
    <source>
        <dbReference type="Pfam" id="PF00441"/>
    </source>
</evidence>
<dbReference type="GO" id="GO:0050660">
    <property type="term" value="F:flavin adenine dinucleotide binding"/>
    <property type="evidence" value="ECO:0007669"/>
    <property type="project" value="InterPro"/>
</dbReference>
<dbReference type="GO" id="GO:0016627">
    <property type="term" value="F:oxidoreductase activity, acting on the CH-CH group of donors"/>
    <property type="evidence" value="ECO:0007669"/>
    <property type="project" value="InterPro"/>
</dbReference>
<dbReference type="Pfam" id="PF02770">
    <property type="entry name" value="Acyl-CoA_dh_M"/>
    <property type="match status" value="1"/>
</dbReference>
<dbReference type="InterPro" id="IPR025878">
    <property type="entry name" value="Acyl-CoA_dh-like_C_dom"/>
</dbReference>
<evidence type="ECO:0000256" key="1">
    <source>
        <dbReference type="ARBA" id="ARBA00001974"/>
    </source>
</evidence>